<dbReference type="Proteomes" id="UP000075613">
    <property type="component" value="Unassembled WGS sequence"/>
</dbReference>
<dbReference type="InterPro" id="IPR053773">
    <property type="entry name" value="Vpar_1526-like"/>
</dbReference>
<protein>
    <submittedName>
        <fullName evidence="1">Uncharacterized protein</fullName>
    </submittedName>
</protein>
<dbReference type="AlphaFoldDB" id="A0A149PN84"/>
<reference evidence="1 2" key="1">
    <citation type="journal article" date="2015" name="Int. J. Syst. Evol. Microbiol.">
        <title>Burkholderia monticola sp. nov., isolated from mountain soil.</title>
        <authorList>
            <person name="Baek I."/>
            <person name="Seo B."/>
            <person name="Lee I."/>
            <person name="Yi H."/>
            <person name="Chun J."/>
        </authorList>
    </citation>
    <scope>NUCLEOTIDE SEQUENCE [LARGE SCALE GENOMIC DNA]</scope>
    <source>
        <strain evidence="1 2">JC2948</strain>
    </source>
</reference>
<dbReference type="RefSeq" id="WP_062129808.1">
    <property type="nucleotide sequence ID" value="NZ_LRBG01000022.1"/>
</dbReference>
<sequence length="348" mass="38129">MLNGRQDQQGGDNAINAQAGRDVIVQGVTYTEARQIAVDVYRANALELQGIAQRIASERAEHLVDQFLQKMQANGFERIEQAANPDFQHTLFEAQKAYARTGDEVTEAVLVDLLAARAGESSRSLRQIVLTEAVTAVSRLTPSQIDLVTLMFMLRHCTTNGLLHRQQILLPIAQTLSLTYALPETNTAYSYLVYAGVATNTVMQANLQTVLKHSYPGLLSKGFERSAVESLITAEPAIEQMLMPCDGDATRLQVRGQNEAAITAACNRLGISEHARFNLNRMQQSSVMPDDEIQAVLTPLGEPASRLIRLWNSTEIQQHSLTAVGQAVGHANASRRGLLVANLSVWIN</sequence>
<dbReference type="NCBIfam" id="NF045477">
    <property type="entry name" value="LPO_1073_dom"/>
    <property type="match status" value="1"/>
</dbReference>
<proteinExistence type="predicted"/>
<accession>A0A149PN84</accession>
<organism evidence="1 2">
    <name type="scientific">Paraburkholderia monticola</name>
    <dbReference type="NCBI Taxonomy" id="1399968"/>
    <lineage>
        <taxon>Bacteria</taxon>
        <taxon>Pseudomonadati</taxon>
        <taxon>Pseudomonadota</taxon>
        <taxon>Betaproteobacteria</taxon>
        <taxon>Burkholderiales</taxon>
        <taxon>Burkholderiaceae</taxon>
        <taxon>Paraburkholderia</taxon>
    </lineage>
</organism>
<evidence type="ECO:0000313" key="1">
    <source>
        <dbReference type="EMBL" id="KXU86520.1"/>
    </source>
</evidence>
<evidence type="ECO:0000313" key="2">
    <source>
        <dbReference type="Proteomes" id="UP000075613"/>
    </source>
</evidence>
<comment type="caution">
    <text evidence="1">The sequence shown here is derived from an EMBL/GenBank/DDBJ whole genome shotgun (WGS) entry which is preliminary data.</text>
</comment>
<dbReference type="OrthoDB" id="4682272at2"/>
<gene>
    <name evidence="1" type="ORF">CI15_18965</name>
</gene>
<name>A0A149PN84_9BURK</name>
<keyword evidence="2" id="KW-1185">Reference proteome</keyword>
<dbReference type="EMBL" id="LRBG01000022">
    <property type="protein sequence ID" value="KXU86520.1"/>
    <property type="molecule type" value="Genomic_DNA"/>
</dbReference>